<dbReference type="GO" id="GO:0016197">
    <property type="term" value="P:endosomal transport"/>
    <property type="evidence" value="ECO:0007669"/>
    <property type="project" value="TreeGrafter"/>
</dbReference>
<dbReference type="EMBL" id="UYRR01032911">
    <property type="protein sequence ID" value="VDK57173.1"/>
    <property type="molecule type" value="Genomic_DNA"/>
</dbReference>
<name>A0A0M3K772_ANISI</name>
<keyword evidence="3" id="KW-0862">Zinc</keyword>
<accession>A0A0M3K772</accession>
<keyword evidence="1" id="KW-0479">Metal-binding</keyword>
<feature type="compositionally biased region" description="Basic and acidic residues" evidence="5">
    <location>
        <begin position="35"/>
        <end position="60"/>
    </location>
</feature>
<feature type="compositionally biased region" description="Basic and acidic residues" evidence="5">
    <location>
        <begin position="282"/>
        <end position="291"/>
    </location>
</feature>
<protein>
    <submittedName>
        <fullName evidence="9">FYVE-type domain-containing protein</fullName>
    </submittedName>
</protein>
<reference evidence="9" key="1">
    <citation type="submission" date="2017-02" db="UniProtKB">
        <authorList>
            <consortium name="WormBaseParasite"/>
        </authorList>
    </citation>
    <scope>IDENTIFICATION</scope>
</reference>
<feature type="region of interest" description="Disordered" evidence="5">
    <location>
        <begin position="169"/>
        <end position="189"/>
    </location>
</feature>
<dbReference type="Pfam" id="PF11979">
    <property type="entry name" value="SARA_C"/>
    <property type="match status" value="1"/>
</dbReference>
<feature type="compositionally biased region" description="Acidic residues" evidence="5">
    <location>
        <begin position="594"/>
        <end position="625"/>
    </location>
</feature>
<feature type="compositionally biased region" description="Low complexity" evidence="5">
    <location>
        <begin position="112"/>
        <end position="123"/>
    </location>
</feature>
<feature type="compositionally biased region" description="Basic and acidic residues" evidence="5">
    <location>
        <begin position="547"/>
        <end position="567"/>
    </location>
</feature>
<feature type="region of interest" description="Disordered" evidence="5">
    <location>
        <begin position="107"/>
        <end position="129"/>
    </location>
</feature>
<evidence type="ECO:0000256" key="1">
    <source>
        <dbReference type="ARBA" id="ARBA00022723"/>
    </source>
</evidence>
<evidence type="ECO:0000313" key="8">
    <source>
        <dbReference type="Proteomes" id="UP000267096"/>
    </source>
</evidence>
<feature type="compositionally biased region" description="Basic and acidic residues" evidence="5">
    <location>
        <begin position="514"/>
        <end position="534"/>
    </location>
</feature>
<evidence type="ECO:0000256" key="2">
    <source>
        <dbReference type="ARBA" id="ARBA00022771"/>
    </source>
</evidence>
<dbReference type="PROSITE" id="PS50178">
    <property type="entry name" value="ZF_FYVE"/>
    <property type="match status" value="1"/>
</dbReference>
<feature type="compositionally biased region" description="Basic and acidic residues" evidence="5">
    <location>
        <begin position="340"/>
        <end position="383"/>
    </location>
</feature>
<dbReference type="OrthoDB" id="5872154at2759"/>
<dbReference type="Proteomes" id="UP000267096">
    <property type="component" value="Unassembled WGS sequence"/>
</dbReference>
<feature type="compositionally biased region" description="Polar residues" evidence="5">
    <location>
        <begin position="233"/>
        <end position="242"/>
    </location>
</feature>
<dbReference type="SUPFAM" id="SSF57903">
    <property type="entry name" value="FYVE/PHD zinc finger"/>
    <property type="match status" value="1"/>
</dbReference>
<dbReference type="GO" id="GO:0031901">
    <property type="term" value="C:early endosome membrane"/>
    <property type="evidence" value="ECO:0007669"/>
    <property type="project" value="TreeGrafter"/>
</dbReference>
<evidence type="ECO:0000256" key="4">
    <source>
        <dbReference type="PROSITE-ProRule" id="PRU00091"/>
    </source>
</evidence>
<feature type="domain" description="FYVE-type" evidence="6">
    <location>
        <begin position="684"/>
        <end position="745"/>
    </location>
</feature>
<dbReference type="PANTHER" id="PTHR46319">
    <property type="entry name" value="ZINC FINGER FYVE DOMAIN-CONTAINING PROTEIN"/>
    <property type="match status" value="1"/>
</dbReference>
<dbReference type="Gene3D" id="3.30.1360.220">
    <property type="entry name" value="Domain of unknown function (DUF3480), N-terminal subdomain"/>
    <property type="match status" value="1"/>
</dbReference>
<keyword evidence="2 4" id="KW-0863">Zinc-finger</keyword>
<organism evidence="9">
    <name type="scientific">Anisakis simplex</name>
    <name type="common">Herring worm</name>
    <dbReference type="NCBI Taxonomy" id="6269"/>
    <lineage>
        <taxon>Eukaryota</taxon>
        <taxon>Metazoa</taxon>
        <taxon>Ecdysozoa</taxon>
        <taxon>Nematoda</taxon>
        <taxon>Chromadorea</taxon>
        <taxon>Rhabditida</taxon>
        <taxon>Spirurina</taxon>
        <taxon>Ascaridomorpha</taxon>
        <taxon>Ascaridoidea</taxon>
        <taxon>Anisakidae</taxon>
        <taxon>Anisakis</taxon>
        <taxon>Anisakis simplex complex</taxon>
    </lineage>
</organism>
<dbReference type="WBParaSite" id="ASIM_0001681301-mRNA-1">
    <property type="protein sequence ID" value="ASIM_0001681301-mRNA-1"/>
    <property type="gene ID" value="ASIM_0001681301"/>
</dbReference>
<feature type="region of interest" description="Disordered" evidence="5">
    <location>
        <begin position="32"/>
        <end position="62"/>
    </location>
</feature>
<dbReference type="Pfam" id="PF01363">
    <property type="entry name" value="FYVE"/>
    <property type="match status" value="1"/>
</dbReference>
<feature type="compositionally biased region" description="Basic and acidic residues" evidence="5">
    <location>
        <begin position="479"/>
        <end position="500"/>
    </location>
</feature>
<evidence type="ECO:0000259" key="6">
    <source>
        <dbReference type="PROSITE" id="PS50178"/>
    </source>
</evidence>
<feature type="compositionally biased region" description="Polar residues" evidence="5">
    <location>
        <begin position="292"/>
        <end position="308"/>
    </location>
</feature>
<feature type="region of interest" description="Disordered" evidence="5">
    <location>
        <begin position="778"/>
        <end position="797"/>
    </location>
</feature>
<proteinExistence type="predicted"/>
<evidence type="ECO:0000256" key="5">
    <source>
        <dbReference type="SAM" id="MobiDB-lite"/>
    </source>
</evidence>
<feature type="compositionally biased region" description="Acidic residues" evidence="5">
    <location>
        <begin position="501"/>
        <end position="513"/>
    </location>
</feature>
<feature type="region of interest" description="Disordered" evidence="5">
    <location>
        <begin position="207"/>
        <end position="423"/>
    </location>
</feature>
<dbReference type="InterPro" id="IPR011011">
    <property type="entry name" value="Znf_FYVE_PHD"/>
</dbReference>
<dbReference type="PANTHER" id="PTHR46319:SF3">
    <property type="entry name" value="ZINC FINGER FYVE DOMAIN-CONTAINING PROTEIN"/>
    <property type="match status" value="1"/>
</dbReference>
<feature type="compositionally biased region" description="Polar residues" evidence="5">
    <location>
        <begin position="778"/>
        <end position="795"/>
    </location>
</feature>
<feature type="region of interest" description="Disordered" evidence="5">
    <location>
        <begin position="810"/>
        <end position="891"/>
    </location>
</feature>
<dbReference type="CDD" id="cd15729">
    <property type="entry name" value="FYVE_endofin"/>
    <property type="match status" value="1"/>
</dbReference>
<dbReference type="GO" id="GO:0008270">
    <property type="term" value="F:zinc ion binding"/>
    <property type="evidence" value="ECO:0007669"/>
    <property type="project" value="UniProtKB-KW"/>
</dbReference>
<keyword evidence="8" id="KW-1185">Reference proteome</keyword>
<gene>
    <name evidence="7" type="ORF">ASIM_LOCUS16220</name>
</gene>
<dbReference type="InterPro" id="IPR017455">
    <property type="entry name" value="Znf_FYVE-rel"/>
</dbReference>
<reference evidence="7 8" key="2">
    <citation type="submission" date="2018-11" db="EMBL/GenBank/DDBJ databases">
        <authorList>
            <consortium name="Pathogen Informatics"/>
        </authorList>
    </citation>
    <scope>NUCLEOTIDE SEQUENCE [LARGE SCALE GENOMIC DNA]</scope>
</reference>
<dbReference type="InterPro" id="IPR013083">
    <property type="entry name" value="Znf_RING/FYVE/PHD"/>
</dbReference>
<evidence type="ECO:0000256" key="3">
    <source>
        <dbReference type="ARBA" id="ARBA00022833"/>
    </source>
</evidence>
<evidence type="ECO:0000313" key="7">
    <source>
        <dbReference type="EMBL" id="VDK57173.1"/>
    </source>
</evidence>
<dbReference type="InterPro" id="IPR022557">
    <property type="entry name" value="SARA-like_C"/>
</dbReference>
<sequence>MDSVPDMDELLDQLEASEDALVRPSIATVFAHHSSHSDRRDVAAKKIDDHETLSSNDDSRGSLLTKTSVIKQSVSSKFNSDIDQFPSLPSSAQPLLNLRDITVTPASREIESSSSSLKNLSEVSEAKISTTSIPNRAKLQNGTVENVMDGSGNLHDPFVDSIDNTAEINRTAGDKIDGNSNRPNEMTEEVEKYCGENEHHLDVSVADRSECDESLELNETNKQSETGHHKGSELTSKSIANENQKKRIGLSEESNISDGQKPSMPDVKEIGCNNGLSVATGRLRDKFKRSSLESSTKSTTNFGQTRGKTANEQKRMTQEYQEMDQYLTRFAQESSGQQERNAKESDIEEKGKEVESEKLVEPAELVVDKPDDAFAGDSDKNQESDDGAVTESVVKEAPEAIDSNEISSGTEEEERNAVEIDSSNEVSQNIIVTTDVTDVTEHVTDTSIQKDNSFDTKLAESKAVTHDKALSPSEYVESAEVRKGNREREIEAVDEIKREETQEDDSVEDAESEDVAKDKDEVKGYADEAIRNSELEAPIERLLNPAREMETIAVREKVSGAEEMRDREEEEGSDEQNQQDADNEAGTKPTDGDGGQEDGNEEEQGEEQQQEEGEEASEEVVMDEGSDDMAVCTEANIRRLAEGVQEISVVASTHDISNEMLLDMSRLTESELQLGKVKPVWIADSEAASCMLCCAKFTLILRRHHCRSCGRVLCAQCSAHKAVLPYMNDASKKFKVCEPCLQTLQRIAEYEKAIADRERSAVIVMVMIFWERIFSGAESTNSTDQPGTSTSSSLTPADIRRVTKSVLKVKTTMPCADSNEENPEAEGSGERTGASSELEGEVASHPKRSVKFLDGVNPGEGSLSDSGGGATPSIANAPEPSSLIPKPKKKRASVVRRVKELRMEEENVCLLPKEPNDPLYTRKSDGSIGKVDDINELRQKLNDNKSIVITISRNLWCNVKICNLTCCGLGRVMCISSCGMSLVGFDEILIVYDLADEDDDSSESNNRPIELPIDAIRRIREIYECSLKAQNESFEERMGIRAAHIRVPSFHSTNLIKQQSNDFITRDILLFRPTLQCFDNLIIPSSPFLVACFIHPSEAVWALAIPNRLLYRIGLQASYYPTPIVNRRQRKPVYRAESDTSVLKVFTDFRNWSYRMLMVHGSRLDLQDNESKLIVPKWARKELKELVESNRNMIAFALDFNASADSHLVCEQDEETGNYRTQVFTTGVETRKLTGASFIVIDGALKSGDSDLSISVVEDGIAVRLRPDAMTQLSEALCDGENYRLETNQMKFSLEWRSNVTTSTPLTDRNKCKPIPQLVSPIDQCSLMVRWIIYC</sequence>
<dbReference type="Gene3D" id="3.30.40.10">
    <property type="entry name" value="Zinc/RING finger domain, C3HC4 (zinc finger)"/>
    <property type="match status" value="1"/>
</dbReference>
<dbReference type="InterPro" id="IPR000306">
    <property type="entry name" value="Znf_FYVE"/>
</dbReference>
<dbReference type="SMART" id="SM01421">
    <property type="entry name" value="DUF3480"/>
    <property type="match status" value="1"/>
</dbReference>
<dbReference type="SMART" id="SM00064">
    <property type="entry name" value="FYVE"/>
    <property type="match status" value="1"/>
</dbReference>
<evidence type="ECO:0000313" key="9">
    <source>
        <dbReference type="WBParaSite" id="ASIM_0001681301-mRNA-1"/>
    </source>
</evidence>
<feature type="region of interest" description="Disordered" evidence="5">
    <location>
        <begin position="461"/>
        <end position="625"/>
    </location>
</feature>